<dbReference type="Pfam" id="PF01381">
    <property type="entry name" value="HTH_3"/>
    <property type="match status" value="1"/>
</dbReference>
<dbReference type="InterPro" id="IPR050807">
    <property type="entry name" value="TransReg_Diox_bact_type"/>
</dbReference>
<feature type="domain" description="HTH cro/C1-type" evidence="2">
    <location>
        <begin position="8"/>
        <end position="62"/>
    </location>
</feature>
<evidence type="ECO:0000313" key="4">
    <source>
        <dbReference type="Proteomes" id="UP001419084"/>
    </source>
</evidence>
<dbReference type="Gene3D" id="1.10.260.40">
    <property type="entry name" value="lambda repressor-like DNA-binding domains"/>
    <property type="match status" value="1"/>
</dbReference>
<dbReference type="CDD" id="cd00093">
    <property type="entry name" value="HTH_XRE"/>
    <property type="match status" value="1"/>
</dbReference>
<dbReference type="SMART" id="SM00530">
    <property type="entry name" value="HTH_XRE"/>
    <property type="match status" value="1"/>
</dbReference>
<proteinExistence type="predicted"/>
<accession>A0ABQ5M7P6</accession>
<reference evidence="3 4" key="1">
    <citation type="journal article" date="2024" name="Int. J. Syst. Evol. Microbiol.">
        <title>Lacrimispora brassicae sp. nov. isolated from fermented cabbage, and proposal of Clostridium indicum Gundawar et al. 2019 and Clostridium methoxybenzovorans Mechichi et al. 1999 as heterotypic synonyms of Lacrimispora amygdalina (Parshina et al. 2003) Haas and Blanchard 2020 and Lacrimispora indolis (McClung and McCoy 1957) Haas and Blanchard 2020, respectively.</title>
        <authorList>
            <person name="Kobayashi H."/>
            <person name="Tanizawa Y."/>
            <person name="Sakamoto M."/>
            <person name="Ohkuma M."/>
            <person name="Tohno M."/>
        </authorList>
    </citation>
    <scope>NUCLEOTIDE SEQUENCE [LARGE SCALE GENOMIC DNA]</scope>
    <source>
        <strain evidence="3 4">DSM 12857</strain>
    </source>
</reference>
<dbReference type="PANTHER" id="PTHR46797">
    <property type="entry name" value="HTH-TYPE TRANSCRIPTIONAL REGULATOR"/>
    <property type="match status" value="1"/>
</dbReference>
<comment type="caution">
    <text evidence="3">The sequence shown here is derived from an EMBL/GenBank/DDBJ whole genome shotgun (WGS) entry which is preliminary data.</text>
</comment>
<evidence type="ECO:0000313" key="3">
    <source>
        <dbReference type="EMBL" id="GLB30958.1"/>
    </source>
</evidence>
<organism evidence="3 4">
    <name type="scientific">Lacrimispora amygdalina</name>
    <dbReference type="NCBI Taxonomy" id="253257"/>
    <lineage>
        <taxon>Bacteria</taxon>
        <taxon>Bacillati</taxon>
        <taxon>Bacillota</taxon>
        <taxon>Clostridia</taxon>
        <taxon>Lachnospirales</taxon>
        <taxon>Lachnospiraceae</taxon>
        <taxon>Lacrimispora</taxon>
    </lineage>
</organism>
<dbReference type="Proteomes" id="UP001419084">
    <property type="component" value="Unassembled WGS sequence"/>
</dbReference>
<protein>
    <submittedName>
        <fullName evidence="3">DNA-binding protein</fullName>
    </submittedName>
</protein>
<dbReference type="PANTHER" id="PTHR46797:SF11">
    <property type="entry name" value="HTH-TYPE TRANSCRIPTIONAL REGULATOR PUUR"/>
    <property type="match status" value="1"/>
</dbReference>
<dbReference type="EMBL" id="BRPJ01000051">
    <property type="protein sequence ID" value="GLB30958.1"/>
    <property type="molecule type" value="Genomic_DNA"/>
</dbReference>
<dbReference type="InterPro" id="IPR001387">
    <property type="entry name" value="Cro/C1-type_HTH"/>
</dbReference>
<evidence type="ECO:0000256" key="1">
    <source>
        <dbReference type="ARBA" id="ARBA00023125"/>
    </source>
</evidence>
<gene>
    <name evidence="3" type="ORF">LAD12857_28810</name>
</gene>
<keyword evidence="4" id="KW-1185">Reference proteome</keyword>
<keyword evidence="1 3" id="KW-0238">DNA-binding</keyword>
<evidence type="ECO:0000259" key="2">
    <source>
        <dbReference type="PROSITE" id="PS50943"/>
    </source>
</evidence>
<name>A0ABQ5M7P6_9FIRM</name>
<dbReference type="PROSITE" id="PS50943">
    <property type="entry name" value="HTH_CROC1"/>
    <property type="match status" value="1"/>
</dbReference>
<sequence>MINILEQITKHREQRGWSEYQLAEKADLPQSTISSWYKKQMLPSLSSLEKICSAFDMTMAQFLMEDEELVPINGEQKELLEHWSYLSKEQKEIVLKLIQVM</sequence>
<dbReference type="InterPro" id="IPR010982">
    <property type="entry name" value="Lambda_DNA-bd_dom_sf"/>
</dbReference>
<dbReference type="SUPFAM" id="SSF47413">
    <property type="entry name" value="lambda repressor-like DNA-binding domains"/>
    <property type="match status" value="1"/>
</dbReference>
<dbReference type="GO" id="GO:0003677">
    <property type="term" value="F:DNA binding"/>
    <property type="evidence" value="ECO:0007669"/>
    <property type="project" value="UniProtKB-KW"/>
</dbReference>